<dbReference type="Pfam" id="PF18802">
    <property type="entry name" value="CxC1"/>
    <property type="match status" value="1"/>
</dbReference>
<dbReference type="OrthoDB" id="3259803at2759"/>
<dbReference type="Proteomes" id="UP000053263">
    <property type="component" value="Unassembled WGS sequence"/>
</dbReference>
<dbReference type="Pfam" id="PF18758">
    <property type="entry name" value="KDZ"/>
    <property type="match status" value="1"/>
</dbReference>
<proteinExistence type="predicted"/>
<gene>
    <name evidence="4" type="ORF">PLICRDRAFT_119196</name>
</gene>
<feature type="coiled-coil region" evidence="1">
    <location>
        <begin position="710"/>
        <end position="737"/>
    </location>
</feature>
<evidence type="ECO:0000256" key="1">
    <source>
        <dbReference type="SAM" id="Coils"/>
    </source>
</evidence>
<feature type="region of interest" description="Disordered" evidence="2">
    <location>
        <begin position="226"/>
        <end position="281"/>
    </location>
</feature>
<dbReference type="AlphaFoldDB" id="A0A0C9SKE3"/>
<dbReference type="PANTHER" id="PTHR33096:SF1">
    <property type="entry name" value="CXC1-LIKE CYSTEINE CLUSTER ASSOCIATED WITH KDZ TRANSPOSASES DOMAIN-CONTAINING PROTEIN"/>
    <property type="match status" value="1"/>
</dbReference>
<dbReference type="EMBL" id="KN832575">
    <property type="protein sequence ID" value="KII83586.1"/>
    <property type="molecule type" value="Genomic_DNA"/>
</dbReference>
<keyword evidence="5" id="KW-1185">Reference proteome</keyword>
<evidence type="ECO:0000313" key="4">
    <source>
        <dbReference type="EMBL" id="KII83586.1"/>
    </source>
</evidence>
<sequence length="1012" mass="114956">MIIPGRIFTQTTRLPVARAHPQDATVPDDPFLAIAGDHDNGSGVGLHAEVWTADGRVKAGEKKQRQWTTWATQIIPSLVDPHLRLLRRSENLRRMPAVTEEDCTCGDTARVRTMSVSCVTFDHLEKITLLVCPCKPAATQLLNRGLFPCAPHAPTLAVDLRMLEFVTSLFLRMAPNATAWCDTLESFLDGRGYKLDSRNSIRRRFNNALVWYGSLVNATRSTVGEYLEEGRNSSSRSRRATVEDVEEDIDEEDYPPDGGDSEESCGDGAGRSQENTEGVRTRPSEYLRARCPLCFGGKNWHDPTAVADVIACLDACFTQKRRRTADGQRDPHRAHPDTVFMPEEDVNAMRDFVQETRGSTKTRRAPPGPQDPERDTYERGLRVPNSVLDECKDSFGAADEKREAASTQFFVDTGLMGLLCRHDRVLWLINMTTAGERQYYALALIKRLFEHLPRTMTVGILYDIGCQLHRSCVKWNFLEDIRDRITFGIAVFHAYGHQWACQIIYHPRKCVGFGLTDGEGCERFWSAIKKLIPVLRVSGYHQRLFVLDTQVKHLDDKSLHGLGLWLARRWLHCQRKKSDAAKRLEDCGVSDDVLRREWDAQVNEQTKPAPRRSKNRGKLAVDKILAMQKSEVEFREAEAALEEQLQGEYDEDVDVGDIARELSDIRQKRSAISANIRGRIGALGTTDRANLHRLATNEYVRVRMNARALKKRIRDRLRQRKFELERLEREYRHTVNEKNLRSHTKSRIRTREPGILSLAKSYNTLCDQLVSLIRKGKALPGAVAPTPIAREGLFKLDVDDDIWQDIGLDEEDNTATDIPGWLGDDKVRDGIRARLDLDRCLEEEDRLKRERCSMQEWMIEEWGVLQDGLADAVLLDDDGDMLYQLQLREEYLRRVCVTWDRAVRPIPCKYPMPESWGPSLAALVDTAALEATASYLESDQEDDGDYDGLGEMSNNEDDAELLEIAEETALTDAYRSDRRTAAEKLGVDLQDNLSLSPVKLSGSTPRKRSRYD</sequence>
<name>A0A0C9SKE3_PLICR</name>
<feature type="compositionally biased region" description="Acidic residues" evidence="2">
    <location>
        <begin position="243"/>
        <end position="265"/>
    </location>
</feature>
<organism evidence="4 5">
    <name type="scientific">Plicaturopsis crispa FD-325 SS-3</name>
    <dbReference type="NCBI Taxonomy" id="944288"/>
    <lineage>
        <taxon>Eukaryota</taxon>
        <taxon>Fungi</taxon>
        <taxon>Dikarya</taxon>
        <taxon>Basidiomycota</taxon>
        <taxon>Agaricomycotina</taxon>
        <taxon>Agaricomycetes</taxon>
        <taxon>Agaricomycetidae</taxon>
        <taxon>Amylocorticiales</taxon>
        <taxon>Amylocorticiaceae</taxon>
        <taxon>Plicatura</taxon>
        <taxon>Plicaturopsis crispa</taxon>
    </lineage>
</organism>
<dbReference type="InterPro" id="IPR040521">
    <property type="entry name" value="KDZ"/>
</dbReference>
<accession>A0A0C9SKE3</accession>
<evidence type="ECO:0000256" key="2">
    <source>
        <dbReference type="SAM" id="MobiDB-lite"/>
    </source>
</evidence>
<protein>
    <recommendedName>
        <fullName evidence="3">CxC1-like cysteine cluster associated with KDZ transposases domain-containing protein</fullName>
    </recommendedName>
</protein>
<feature type="domain" description="CxC1-like cysteine cluster associated with KDZ transposases" evidence="3">
    <location>
        <begin position="98"/>
        <end position="191"/>
    </location>
</feature>
<dbReference type="HOGENOM" id="CLU_004552_10_1_1"/>
<keyword evidence="1" id="KW-0175">Coiled coil</keyword>
<feature type="region of interest" description="Disordered" evidence="2">
    <location>
        <begin position="355"/>
        <end position="379"/>
    </location>
</feature>
<evidence type="ECO:0000259" key="3">
    <source>
        <dbReference type="Pfam" id="PF18802"/>
    </source>
</evidence>
<reference evidence="4 5" key="1">
    <citation type="submission" date="2014-06" db="EMBL/GenBank/DDBJ databases">
        <title>Evolutionary Origins and Diversification of the Mycorrhizal Mutualists.</title>
        <authorList>
            <consortium name="DOE Joint Genome Institute"/>
            <consortium name="Mycorrhizal Genomics Consortium"/>
            <person name="Kohler A."/>
            <person name="Kuo A."/>
            <person name="Nagy L.G."/>
            <person name="Floudas D."/>
            <person name="Copeland A."/>
            <person name="Barry K.W."/>
            <person name="Cichocki N."/>
            <person name="Veneault-Fourrey C."/>
            <person name="LaButti K."/>
            <person name="Lindquist E.A."/>
            <person name="Lipzen A."/>
            <person name="Lundell T."/>
            <person name="Morin E."/>
            <person name="Murat C."/>
            <person name="Riley R."/>
            <person name="Ohm R."/>
            <person name="Sun H."/>
            <person name="Tunlid A."/>
            <person name="Henrissat B."/>
            <person name="Grigoriev I.V."/>
            <person name="Hibbett D.S."/>
            <person name="Martin F."/>
        </authorList>
    </citation>
    <scope>NUCLEOTIDE SEQUENCE [LARGE SCALE GENOMIC DNA]</scope>
    <source>
        <strain evidence="4 5">FD-325 SS-3</strain>
    </source>
</reference>
<dbReference type="PANTHER" id="PTHR33096">
    <property type="entry name" value="CXC2 DOMAIN-CONTAINING PROTEIN"/>
    <property type="match status" value="1"/>
</dbReference>
<dbReference type="InterPro" id="IPR041320">
    <property type="entry name" value="CxC1"/>
</dbReference>
<evidence type="ECO:0000313" key="5">
    <source>
        <dbReference type="Proteomes" id="UP000053263"/>
    </source>
</evidence>